<gene>
    <name evidence="2" type="ORF">UV05_C0011G0004</name>
</gene>
<name>A0A0G1C399_9BACT</name>
<reference evidence="2 3" key="1">
    <citation type="journal article" date="2015" name="Nature">
        <title>rRNA introns, odd ribosomes, and small enigmatic genomes across a large radiation of phyla.</title>
        <authorList>
            <person name="Brown C.T."/>
            <person name="Hug L.A."/>
            <person name="Thomas B.C."/>
            <person name="Sharon I."/>
            <person name="Castelle C.J."/>
            <person name="Singh A."/>
            <person name="Wilkins M.J."/>
            <person name="Williams K.H."/>
            <person name="Banfield J.F."/>
        </authorList>
    </citation>
    <scope>NUCLEOTIDE SEQUENCE [LARGE SCALE GENOMIC DNA]</scope>
</reference>
<organism evidence="2 3">
    <name type="scientific">candidate division CPR1 bacterium GW2011_GWA2_42_17</name>
    <dbReference type="NCBI Taxonomy" id="1618341"/>
    <lineage>
        <taxon>Bacteria</taxon>
        <taxon>candidate division CPR1</taxon>
    </lineage>
</organism>
<keyword evidence="1" id="KW-1133">Transmembrane helix</keyword>
<proteinExistence type="predicted"/>
<dbReference type="EMBL" id="LCCZ01000011">
    <property type="protein sequence ID" value="KKS44113.1"/>
    <property type="molecule type" value="Genomic_DNA"/>
</dbReference>
<evidence type="ECO:0000313" key="3">
    <source>
        <dbReference type="Proteomes" id="UP000034875"/>
    </source>
</evidence>
<protein>
    <submittedName>
        <fullName evidence="2">Uncharacterized protein</fullName>
    </submittedName>
</protein>
<keyword evidence="1" id="KW-0472">Membrane</keyword>
<sequence length="134" mass="15403">MVCVIAFLVFAFLGIFSVKYRQLAKEAFACVFKRMTLRKCDTGFEEKIKAQITGRLLKRSTRLAKMAEKLYEPIAWLFVASFFVSLFFLGRGVYYYVKYGTCNPQSPTSCPFYRSATPLEKVLDIYKCPQGPTK</sequence>
<evidence type="ECO:0000256" key="1">
    <source>
        <dbReference type="SAM" id="Phobius"/>
    </source>
</evidence>
<evidence type="ECO:0000313" key="2">
    <source>
        <dbReference type="EMBL" id="KKS44113.1"/>
    </source>
</evidence>
<feature type="transmembrane region" description="Helical" evidence="1">
    <location>
        <begin position="74"/>
        <end position="97"/>
    </location>
</feature>
<comment type="caution">
    <text evidence="2">The sequence shown here is derived from an EMBL/GenBank/DDBJ whole genome shotgun (WGS) entry which is preliminary data.</text>
</comment>
<dbReference type="AlphaFoldDB" id="A0A0G1C399"/>
<keyword evidence="1" id="KW-0812">Transmembrane</keyword>
<accession>A0A0G1C399</accession>
<dbReference type="Proteomes" id="UP000034875">
    <property type="component" value="Unassembled WGS sequence"/>
</dbReference>